<protein>
    <recommendedName>
        <fullName evidence="3">DUF3293 domain-containing protein</fullName>
    </recommendedName>
</protein>
<organism evidence="1 2">
    <name type="scientific">Streptosporangium subroseum</name>
    <dbReference type="NCBI Taxonomy" id="106412"/>
    <lineage>
        <taxon>Bacteria</taxon>
        <taxon>Bacillati</taxon>
        <taxon>Actinomycetota</taxon>
        <taxon>Actinomycetes</taxon>
        <taxon>Streptosporangiales</taxon>
        <taxon>Streptosporangiaceae</taxon>
        <taxon>Streptosporangium</taxon>
    </lineage>
</organism>
<accession>A0A239NT14</accession>
<sequence length="154" mass="16868">MHVAVDQWTLYRQAVVDVQLADRTLRVTPSPWDMTTGFFPESSGRTIHVITAFNPGGRTVPAEDNYRAQGVLLDEIDRRGVAWWPAAGGDAHGVHVEKSAAVVGLSEAAACELGRRFGQDAIFAWTPGSWRLLSCSSDDSAVYGWRTTTKIGRH</sequence>
<evidence type="ECO:0008006" key="3">
    <source>
        <dbReference type="Google" id="ProtNLM"/>
    </source>
</evidence>
<dbReference type="Pfam" id="PF11697">
    <property type="entry name" value="DUF3293"/>
    <property type="match status" value="1"/>
</dbReference>
<dbReference type="Proteomes" id="UP000198282">
    <property type="component" value="Unassembled WGS sequence"/>
</dbReference>
<reference evidence="1 2" key="1">
    <citation type="submission" date="2017-06" db="EMBL/GenBank/DDBJ databases">
        <authorList>
            <person name="Kim H.J."/>
            <person name="Triplett B.A."/>
        </authorList>
    </citation>
    <scope>NUCLEOTIDE SEQUENCE [LARGE SCALE GENOMIC DNA]</scope>
    <source>
        <strain evidence="1 2">CGMCC 4.2132</strain>
    </source>
</reference>
<keyword evidence="2" id="KW-1185">Reference proteome</keyword>
<dbReference type="InterPro" id="IPR021710">
    <property type="entry name" value="DUF3293"/>
</dbReference>
<evidence type="ECO:0000313" key="2">
    <source>
        <dbReference type="Proteomes" id="UP000198282"/>
    </source>
</evidence>
<dbReference type="AlphaFoldDB" id="A0A239NT14"/>
<proteinExistence type="predicted"/>
<dbReference type="RefSeq" id="WP_089212472.1">
    <property type="nucleotide sequence ID" value="NZ_FZOD01000067.1"/>
</dbReference>
<gene>
    <name evidence="1" type="ORF">SAMN05216276_106713</name>
</gene>
<dbReference type="EMBL" id="FZOD01000067">
    <property type="protein sequence ID" value="SNT57558.1"/>
    <property type="molecule type" value="Genomic_DNA"/>
</dbReference>
<evidence type="ECO:0000313" key="1">
    <source>
        <dbReference type="EMBL" id="SNT57558.1"/>
    </source>
</evidence>
<name>A0A239NT14_9ACTN</name>
<dbReference type="OrthoDB" id="3696368at2"/>